<gene>
    <name evidence="2" type="ORF">CLHUN_02540</name>
</gene>
<dbReference type="Gene3D" id="3.30.70.1880">
    <property type="entry name" value="Protein of unknown function DUF881"/>
    <property type="match status" value="1"/>
</dbReference>
<dbReference type="EMBL" id="MZGX01000001">
    <property type="protein sequence ID" value="OPX46437.1"/>
    <property type="molecule type" value="Genomic_DNA"/>
</dbReference>
<name>A0A1V4ST70_RUMHU</name>
<protein>
    <recommendedName>
        <fullName evidence="4">Division initiation protein</fullName>
    </recommendedName>
</protein>
<dbReference type="OrthoDB" id="9776196at2"/>
<evidence type="ECO:0000313" key="2">
    <source>
        <dbReference type="EMBL" id="OPX46437.1"/>
    </source>
</evidence>
<proteinExistence type="inferred from homology"/>
<evidence type="ECO:0000256" key="1">
    <source>
        <dbReference type="ARBA" id="ARBA00009108"/>
    </source>
</evidence>
<evidence type="ECO:0008006" key="4">
    <source>
        <dbReference type="Google" id="ProtNLM"/>
    </source>
</evidence>
<dbReference type="RefSeq" id="WP_080062750.1">
    <property type="nucleotide sequence ID" value="NZ_MZGX01000001.1"/>
</dbReference>
<dbReference type="STRING" id="48256.CLHUN_02540"/>
<dbReference type="Proteomes" id="UP000191554">
    <property type="component" value="Unassembled WGS sequence"/>
</dbReference>
<comment type="similarity">
    <text evidence="1">Belongs to the UPF0749 family.</text>
</comment>
<dbReference type="Pfam" id="PF05949">
    <property type="entry name" value="DUF881"/>
    <property type="match status" value="1"/>
</dbReference>
<comment type="caution">
    <text evidence="2">The sequence shown here is derived from an EMBL/GenBank/DDBJ whole genome shotgun (WGS) entry which is preliminary data.</text>
</comment>
<sequence>MKFKDNLFILFIIFLLLGTLATIQIRSTMGMQRQNAEILDLNKLMGQLDSRTKQGEAYKADIAKLENDMEAFIKASSNNIANAESKQELDKLRLICGLTDVRGNGVVVTLNDANEAYAARAGDDSVMDYIIHDLDILHVVNHLRMGGAQAIAINNERIISTSEQVCAGPTIKVNSNRYAVPYEIKAIGDSDELYNTLKDSGILDEMTTLGKRVSITREKDIEIPKFSNDISRLISKLEVVNNESKKGK</sequence>
<dbReference type="InterPro" id="IPR010273">
    <property type="entry name" value="DUF881"/>
</dbReference>
<dbReference type="PANTHER" id="PTHR37313">
    <property type="entry name" value="UPF0749 PROTEIN RV1825"/>
    <property type="match status" value="1"/>
</dbReference>
<reference evidence="2 3" key="1">
    <citation type="submission" date="2017-03" db="EMBL/GenBank/DDBJ databases">
        <title>Genome sequence of Clostridium hungatei DSM 14427.</title>
        <authorList>
            <person name="Poehlein A."/>
            <person name="Daniel R."/>
        </authorList>
    </citation>
    <scope>NUCLEOTIDE SEQUENCE [LARGE SCALE GENOMIC DNA]</scope>
    <source>
        <strain evidence="2 3">DSM 14427</strain>
    </source>
</reference>
<accession>A0A1V4ST70</accession>
<dbReference type="PANTHER" id="PTHR37313:SF2">
    <property type="entry name" value="UPF0749 PROTEIN YLXX"/>
    <property type="match status" value="1"/>
</dbReference>
<keyword evidence="3" id="KW-1185">Reference proteome</keyword>
<organism evidence="2 3">
    <name type="scientific">Ruminiclostridium hungatei</name>
    <name type="common">Clostridium hungatei</name>
    <dbReference type="NCBI Taxonomy" id="48256"/>
    <lineage>
        <taxon>Bacteria</taxon>
        <taxon>Bacillati</taxon>
        <taxon>Bacillota</taxon>
        <taxon>Clostridia</taxon>
        <taxon>Eubacteriales</taxon>
        <taxon>Oscillospiraceae</taxon>
        <taxon>Ruminiclostridium</taxon>
    </lineage>
</organism>
<evidence type="ECO:0000313" key="3">
    <source>
        <dbReference type="Proteomes" id="UP000191554"/>
    </source>
</evidence>
<dbReference type="AlphaFoldDB" id="A0A1V4ST70"/>